<feature type="compositionally biased region" description="Basic and acidic residues" evidence="1">
    <location>
        <begin position="133"/>
        <end position="149"/>
    </location>
</feature>
<dbReference type="EMBL" id="FQXS01000001">
    <property type="protein sequence ID" value="SHH34894.1"/>
    <property type="molecule type" value="Genomic_DNA"/>
</dbReference>
<dbReference type="OrthoDB" id="5420642at2"/>
<sequence>MTLSGFLLLVGVLVAFVAAWYGLSYLWTPHLPDPDGYAKVTGNCGDTMELAFKIRQGQVIETHTWTDGCTMSRSCIDAAARLASGKGTAALAKLTMMDIVDEVGSVPETHLHCAQLAEATLQQALGDYQARQRRAEADNGSADRKKQNR</sequence>
<dbReference type="GO" id="GO:0016226">
    <property type="term" value="P:iron-sulfur cluster assembly"/>
    <property type="evidence" value="ECO:0007669"/>
    <property type="project" value="InterPro"/>
</dbReference>
<dbReference type="STRING" id="1121409.SAMN02745124_00222"/>
<reference evidence="3 4" key="1">
    <citation type="submission" date="2016-11" db="EMBL/GenBank/DDBJ databases">
        <authorList>
            <person name="Jaros S."/>
            <person name="Januszkiewicz K."/>
            <person name="Wedrychowicz H."/>
        </authorList>
    </citation>
    <scope>NUCLEOTIDE SEQUENCE [LARGE SCALE GENOMIC DNA]</scope>
    <source>
        <strain evidence="3 4">DSM 9705</strain>
    </source>
</reference>
<organism evidence="3 4">
    <name type="scientific">Desulfofustis glycolicus DSM 9705</name>
    <dbReference type="NCBI Taxonomy" id="1121409"/>
    <lineage>
        <taxon>Bacteria</taxon>
        <taxon>Pseudomonadati</taxon>
        <taxon>Thermodesulfobacteriota</taxon>
        <taxon>Desulfobulbia</taxon>
        <taxon>Desulfobulbales</taxon>
        <taxon>Desulfocapsaceae</taxon>
        <taxon>Desulfofustis</taxon>
    </lineage>
</organism>
<proteinExistence type="predicted"/>
<evidence type="ECO:0000313" key="3">
    <source>
        <dbReference type="EMBL" id="SHH34894.1"/>
    </source>
</evidence>
<dbReference type="GO" id="GO:0051536">
    <property type="term" value="F:iron-sulfur cluster binding"/>
    <property type="evidence" value="ECO:0007669"/>
    <property type="project" value="InterPro"/>
</dbReference>
<dbReference type="InterPro" id="IPR002871">
    <property type="entry name" value="NIF_FeS_clus_asmbl_NifU_N"/>
</dbReference>
<dbReference type="Proteomes" id="UP000184139">
    <property type="component" value="Unassembled WGS sequence"/>
</dbReference>
<dbReference type="Pfam" id="PF01592">
    <property type="entry name" value="NifU_N"/>
    <property type="match status" value="1"/>
</dbReference>
<feature type="domain" description="NIF system FeS cluster assembly NifU N-terminal" evidence="2">
    <location>
        <begin position="42"/>
        <end position="133"/>
    </location>
</feature>
<dbReference type="SUPFAM" id="SSF82649">
    <property type="entry name" value="SufE/NifU"/>
    <property type="match status" value="1"/>
</dbReference>
<name>A0A1M5S8T2_9BACT</name>
<gene>
    <name evidence="3" type="ORF">SAMN02745124_00222</name>
</gene>
<protein>
    <submittedName>
        <fullName evidence="3">NifU homolog involved in Fe-S cluster formation</fullName>
    </submittedName>
</protein>
<dbReference type="GO" id="GO:0005506">
    <property type="term" value="F:iron ion binding"/>
    <property type="evidence" value="ECO:0007669"/>
    <property type="project" value="InterPro"/>
</dbReference>
<dbReference type="RefSeq" id="WP_073372983.1">
    <property type="nucleotide sequence ID" value="NZ_FQXS01000001.1"/>
</dbReference>
<dbReference type="Gene3D" id="3.90.1010.10">
    <property type="match status" value="1"/>
</dbReference>
<evidence type="ECO:0000259" key="2">
    <source>
        <dbReference type="Pfam" id="PF01592"/>
    </source>
</evidence>
<evidence type="ECO:0000256" key="1">
    <source>
        <dbReference type="SAM" id="MobiDB-lite"/>
    </source>
</evidence>
<dbReference type="PANTHER" id="PTHR10093">
    <property type="entry name" value="IRON-SULFUR CLUSTER ASSEMBLY ENZYME NIFU HOMOLOG"/>
    <property type="match status" value="1"/>
</dbReference>
<dbReference type="AlphaFoldDB" id="A0A1M5S8T2"/>
<dbReference type="CDD" id="cd06664">
    <property type="entry name" value="IscU_like"/>
    <property type="match status" value="1"/>
</dbReference>
<evidence type="ECO:0000313" key="4">
    <source>
        <dbReference type="Proteomes" id="UP000184139"/>
    </source>
</evidence>
<accession>A0A1M5S8T2</accession>
<keyword evidence="4" id="KW-1185">Reference proteome</keyword>
<feature type="region of interest" description="Disordered" evidence="1">
    <location>
        <begin position="130"/>
        <end position="149"/>
    </location>
</feature>